<evidence type="ECO:0000313" key="5">
    <source>
        <dbReference type="EMBL" id="HIU28278.1"/>
    </source>
</evidence>
<reference evidence="5" key="1">
    <citation type="submission" date="2020-10" db="EMBL/GenBank/DDBJ databases">
        <authorList>
            <person name="Gilroy R."/>
        </authorList>
    </citation>
    <scope>NUCLEOTIDE SEQUENCE</scope>
    <source>
        <strain evidence="5">11300</strain>
    </source>
</reference>
<feature type="signal peptide" evidence="3">
    <location>
        <begin position="1"/>
        <end position="20"/>
    </location>
</feature>
<comment type="similarity">
    <text evidence="1">Belongs to the leucine-binding protein family.</text>
</comment>
<gene>
    <name evidence="5" type="ORF">IAD16_07865</name>
</gene>
<feature type="chain" id="PRO_5038542612" evidence="3">
    <location>
        <begin position="21"/>
        <end position="431"/>
    </location>
</feature>
<dbReference type="PANTHER" id="PTHR30483:SF6">
    <property type="entry name" value="PERIPLASMIC BINDING PROTEIN OF ABC TRANSPORTER FOR NATURAL AMINO ACIDS"/>
    <property type="match status" value="1"/>
</dbReference>
<dbReference type="PROSITE" id="PS51257">
    <property type="entry name" value="PROKAR_LIPOPROTEIN"/>
    <property type="match status" value="1"/>
</dbReference>
<sequence length="431" mass="46208">MKKKLIMIVCVLLMAVMATGCTTFNNFKNAFFSDSSTETVAADGTIRIGVYEPLSGEYRQQGNEERIGIELAHELYPEVAGKKVELIYADNQSDMYAAETAIEELMAQNPSVILGSYGDTVTLVAGDAVKANNVPAISISSTNPLITINNPYYFCATFADTKQGDALADFAYTVQAKSTAATVKMSGDDTATATVARFTSRFKVVTENNDSVVGSFELDANSGDYSAVLDGIIDSGAQAVFLDVSPTVAMSFLQQAQDANMSSILFVGTSSWNTDEFISFAQDNEDLNIAYASDYSTNVHTTTMQDEFLDAYHEKYGDDSEPSEATAVAFDAYLMAITAIQNAYDTTMATDAEALAEEYTTDAATRGNVEALEEAQSTGIPAGSAIRDALANLNSFEGASGTISYEGTNEATKDVIINYITNGEIQETYTI</sequence>
<dbReference type="InterPro" id="IPR028081">
    <property type="entry name" value="Leu-bd"/>
</dbReference>
<proteinExistence type="inferred from homology"/>
<dbReference type="InterPro" id="IPR028082">
    <property type="entry name" value="Peripla_BP_I"/>
</dbReference>
<name>A0A9D1I6V1_9FIRM</name>
<dbReference type="AlphaFoldDB" id="A0A9D1I6V1"/>
<dbReference type="Pfam" id="PF13458">
    <property type="entry name" value="Peripla_BP_6"/>
    <property type="match status" value="1"/>
</dbReference>
<dbReference type="InterPro" id="IPR051010">
    <property type="entry name" value="BCAA_transport"/>
</dbReference>
<organism evidence="5 6">
    <name type="scientific">Candidatus Fimisoma avicola</name>
    <dbReference type="NCBI Taxonomy" id="2840826"/>
    <lineage>
        <taxon>Bacteria</taxon>
        <taxon>Bacillati</taxon>
        <taxon>Bacillota</taxon>
        <taxon>Clostridia</taxon>
        <taxon>Eubacteriales</taxon>
        <taxon>Candidatus Fimisoma</taxon>
    </lineage>
</organism>
<protein>
    <submittedName>
        <fullName evidence="5">ABC transporter substrate-binding protein</fullName>
    </submittedName>
</protein>
<comment type="caution">
    <text evidence="5">The sequence shown here is derived from an EMBL/GenBank/DDBJ whole genome shotgun (WGS) entry which is preliminary data.</text>
</comment>
<dbReference type="SUPFAM" id="SSF53822">
    <property type="entry name" value="Periplasmic binding protein-like I"/>
    <property type="match status" value="1"/>
</dbReference>
<evidence type="ECO:0000256" key="2">
    <source>
        <dbReference type="ARBA" id="ARBA00022729"/>
    </source>
</evidence>
<evidence type="ECO:0000313" key="6">
    <source>
        <dbReference type="Proteomes" id="UP000824091"/>
    </source>
</evidence>
<evidence type="ECO:0000256" key="1">
    <source>
        <dbReference type="ARBA" id="ARBA00010062"/>
    </source>
</evidence>
<keyword evidence="2 3" id="KW-0732">Signal</keyword>
<reference evidence="5" key="2">
    <citation type="journal article" date="2021" name="PeerJ">
        <title>Extensive microbial diversity within the chicken gut microbiome revealed by metagenomics and culture.</title>
        <authorList>
            <person name="Gilroy R."/>
            <person name="Ravi A."/>
            <person name="Getino M."/>
            <person name="Pursley I."/>
            <person name="Horton D.L."/>
            <person name="Alikhan N.F."/>
            <person name="Baker D."/>
            <person name="Gharbi K."/>
            <person name="Hall N."/>
            <person name="Watson M."/>
            <person name="Adriaenssens E.M."/>
            <person name="Foster-Nyarko E."/>
            <person name="Jarju S."/>
            <person name="Secka A."/>
            <person name="Antonio M."/>
            <person name="Oren A."/>
            <person name="Chaudhuri R.R."/>
            <person name="La Ragione R."/>
            <person name="Hildebrand F."/>
            <person name="Pallen M.J."/>
        </authorList>
    </citation>
    <scope>NUCLEOTIDE SEQUENCE</scope>
    <source>
        <strain evidence="5">11300</strain>
    </source>
</reference>
<evidence type="ECO:0000259" key="4">
    <source>
        <dbReference type="Pfam" id="PF13458"/>
    </source>
</evidence>
<feature type="domain" description="Leucine-binding protein" evidence="4">
    <location>
        <begin position="45"/>
        <end position="364"/>
    </location>
</feature>
<dbReference type="PANTHER" id="PTHR30483">
    <property type="entry name" value="LEUCINE-SPECIFIC-BINDING PROTEIN"/>
    <property type="match status" value="1"/>
</dbReference>
<evidence type="ECO:0000256" key="3">
    <source>
        <dbReference type="SAM" id="SignalP"/>
    </source>
</evidence>
<dbReference type="Gene3D" id="3.40.50.2300">
    <property type="match status" value="2"/>
</dbReference>
<accession>A0A9D1I6V1</accession>
<dbReference type="EMBL" id="DVMO01000116">
    <property type="protein sequence ID" value="HIU28278.1"/>
    <property type="molecule type" value="Genomic_DNA"/>
</dbReference>
<dbReference type="Proteomes" id="UP000824091">
    <property type="component" value="Unassembled WGS sequence"/>
</dbReference>